<dbReference type="STRING" id="426703.SAMN04488100_11146"/>
<dbReference type="EMBL" id="BJUX01000013">
    <property type="protein sequence ID" value="GEK89311.1"/>
    <property type="molecule type" value="Genomic_DNA"/>
</dbReference>
<reference evidence="2 5" key="2">
    <citation type="submission" date="2019-07" db="EMBL/GenBank/DDBJ databases">
        <title>Whole genome shotgun sequence of Alkalibacterium putridalgicola NBRC 103243.</title>
        <authorList>
            <person name="Hosoyama A."/>
            <person name="Uohara A."/>
            <person name="Ohji S."/>
            <person name="Ichikawa N."/>
        </authorList>
    </citation>
    <scope>NUCLEOTIDE SEQUENCE [LARGE SCALE GENOMIC DNA]</scope>
    <source>
        <strain evidence="2 5">NBRC 103243</strain>
    </source>
</reference>
<dbReference type="SUPFAM" id="SSF54403">
    <property type="entry name" value="Cystatin/monellin"/>
    <property type="match status" value="2"/>
</dbReference>
<dbReference type="InterPro" id="IPR041401">
    <property type="entry name" value="TseB-like_dom"/>
</dbReference>
<reference evidence="3 4" key="1">
    <citation type="submission" date="2016-10" db="EMBL/GenBank/DDBJ databases">
        <authorList>
            <person name="de Groot N.N."/>
        </authorList>
    </citation>
    <scope>NUCLEOTIDE SEQUENCE [LARGE SCALE GENOMIC DNA]</scope>
    <source>
        <strain evidence="3 4">DSM 19182</strain>
    </source>
</reference>
<evidence type="ECO:0000259" key="1">
    <source>
        <dbReference type="Pfam" id="PF17881"/>
    </source>
</evidence>
<feature type="domain" description="Cell wall elongation regulator TseB-like" evidence="1">
    <location>
        <begin position="36"/>
        <end position="75"/>
    </location>
</feature>
<name>A0A1H7T8F1_9LACT</name>
<organism evidence="3 4">
    <name type="scientific">Alkalibacterium putridalgicola</name>
    <dbReference type="NCBI Taxonomy" id="426703"/>
    <lineage>
        <taxon>Bacteria</taxon>
        <taxon>Bacillati</taxon>
        <taxon>Bacillota</taxon>
        <taxon>Bacilli</taxon>
        <taxon>Lactobacillales</taxon>
        <taxon>Carnobacteriaceae</taxon>
        <taxon>Alkalibacterium</taxon>
    </lineage>
</organism>
<protein>
    <submittedName>
        <fullName evidence="3">Uncharacterized protein YpmB</fullName>
    </submittedName>
</protein>
<evidence type="ECO:0000313" key="2">
    <source>
        <dbReference type="EMBL" id="GEK89311.1"/>
    </source>
</evidence>
<dbReference type="Proteomes" id="UP000198548">
    <property type="component" value="Unassembled WGS sequence"/>
</dbReference>
<dbReference type="OrthoDB" id="2242521at2"/>
<sequence length="157" mass="18068">MKKVIIGLVLTLSVVIVGAIYLYQSAHAPYAQAEDETITFLAERTDLDQVEDFYWYNGEVTTFTVRGFNEAEEEKLYMVQPEGGAIVTFDAAEIVTEQEARRVTREAREPKRILNAKVGLMNDTPIWEVTYKNENDRLGYYIIHLKTGEWLRTIDNI</sequence>
<evidence type="ECO:0000313" key="4">
    <source>
        <dbReference type="Proteomes" id="UP000198548"/>
    </source>
</evidence>
<dbReference type="Proteomes" id="UP000321425">
    <property type="component" value="Unassembled WGS sequence"/>
</dbReference>
<dbReference type="InterPro" id="IPR046350">
    <property type="entry name" value="Cystatin_sf"/>
</dbReference>
<dbReference type="Gene3D" id="3.10.450.40">
    <property type="match status" value="2"/>
</dbReference>
<dbReference type="RefSeq" id="WP_091487798.1">
    <property type="nucleotide sequence ID" value="NZ_BJUX01000013.1"/>
</dbReference>
<dbReference type="AlphaFoldDB" id="A0A1H7T8F1"/>
<dbReference type="EMBL" id="FOBL01000011">
    <property type="protein sequence ID" value="SEL81160.1"/>
    <property type="molecule type" value="Genomic_DNA"/>
</dbReference>
<evidence type="ECO:0000313" key="3">
    <source>
        <dbReference type="EMBL" id="SEL81160.1"/>
    </source>
</evidence>
<dbReference type="Pfam" id="PF17881">
    <property type="entry name" value="TseB"/>
    <property type="match status" value="1"/>
</dbReference>
<proteinExistence type="predicted"/>
<keyword evidence="5" id="KW-1185">Reference proteome</keyword>
<gene>
    <name evidence="2" type="ORF">APU01nite_13500</name>
    <name evidence="3" type="ORF">SAMN04488100_11146</name>
</gene>
<evidence type="ECO:0000313" key="5">
    <source>
        <dbReference type="Proteomes" id="UP000321425"/>
    </source>
</evidence>
<accession>A0A1H7T8F1</accession>